<dbReference type="Proteomes" id="UP000479000">
    <property type="component" value="Unassembled WGS sequence"/>
</dbReference>
<name>A0A6H5HQI1_9HEMI</name>
<keyword evidence="2" id="KW-1185">Reference proteome</keyword>
<dbReference type="AlphaFoldDB" id="A0A6H5HQI1"/>
<dbReference type="EMBL" id="CADCXU010035674">
    <property type="protein sequence ID" value="CAB0020741.1"/>
    <property type="molecule type" value="Genomic_DNA"/>
</dbReference>
<reference evidence="1 2" key="1">
    <citation type="submission" date="2020-02" db="EMBL/GenBank/DDBJ databases">
        <authorList>
            <person name="Ferguson B K."/>
        </authorList>
    </citation>
    <scope>NUCLEOTIDE SEQUENCE [LARGE SCALE GENOMIC DNA]</scope>
</reference>
<sequence>MFEYCYYPVGTPPPNFLVYILDLCESAYGRCLSIIKYSSLLHRRDRMWPSSIALLPGLVQLHLHASSFFEGVTPGKVSITDDPDETLSSSLLDFSSKLRRFSDSA</sequence>
<gene>
    <name evidence="1" type="ORF">NTEN_LOCUS24293</name>
</gene>
<accession>A0A6H5HQI1</accession>
<proteinExistence type="predicted"/>
<evidence type="ECO:0000313" key="2">
    <source>
        <dbReference type="Proteomes" id="UP000479000"/>
    </source>
</evidence>
<organism evidence="1 2">
    <name type="scientific">Nesidiocoris tenuis</name>
    <dbReference type="NCBI Taxonomy" id="355587"/>
    <lineage>
        <taxon>Eukaryota</taxon>
        <taxon>Metazoa</taxon>
        <taxon>Ecdysozoa</taxon>
        <taxon>Arthropoda</taxon>
        <taxon>Hexapoda</taxon>
        <taxon>Insecta</taxon>
        <taxon>Pterygota</taxon>
        <taxon>Neoptera</taxon>
        <taxon>Paraneoptera</taxon>
        <taxon>Hemiptera</taxon>
        <taxon>Heteroptera</taxon>
        <taxon>Panheteroptera</taxon>
        <taxon>Cimicomorpha</taxon>
        <taxon>Miridae</taxon>
        <taxon>Dicyphina</taxon>
        <taxon>Nesidiocoris</taxon>
    </lineage>
</organism>
<protein>
    <submittedName>
        <fullName evidence="1">Uncharacterized protein</fullName>
    </submittedName>
</protein>
<evidence type="ECO:0000313" key="1">
    <source>
        <dbReference type="EMBL" id="CAB0020741.1"/>
    </source>
</evidence>
<feature type="non-terminal residue" evidence="1">
    <location>
        <position position="105"/>
    </location>
</feature>